<proteinExistence type="predicted"/>
<sequence>MKTKTPYPVAACSLALKVASVDGLTRLIPAGRFEAPRGALAGSGPWFLGAAAAQSIIQRAAARSTDIVIDYEHQTLLTEQNGEPAPASGWIDRTSLQWRDDGLYGRIDWKARAQAAIDADEYRYLSPVFPYDPKTGDVLDLLHVGLTNNPAIDTAIPALAAARLGSGTYDPTREEDTVDREKLIKLLGLSADATDEQIAEAINKLKTTADGAEQAIAAAQDAATVAATKAAKPDMGQFVPLAVFQEQGTQLAALRAGSDVAQLDALIEEGLKDGRIPGKATADWLREQGVAACKAHLKDAPPVAALRGSQTTDTRKPDDADKKGDKLSEPELAVCRATGISPADYRKHNPVEE</sequence>
<evidence type="ECO:0000256" key="1">
    <source>
        <dbReference type="SAM" id="MobiDB-lite"/>
    </source>
</evidence>
<organism evidence="2 3">
    <name type="scientific">Pseudomonas segetis</name>
    <dbReference type="NCBI Taxonomy" id="298908"/>
    <lineage>
        <taxon>Bacteria</taxon>
        <taxon>Pseudomonadati</taxon>
        <taxon>Pseudomonadota</taxon>
        <taxon>Gammaproteobacteria</taxon>
        <taxon>Pseudomonadales</taxon>
        <taxon>Pseudomonadaceae</taxon>
        <taxon>Pseudomonas</taxon>
    </lineage>
</organism>
<dbReference type="PIRSF" id="PIRSF016624">
    <property type="entry name" value="Mu_prophg_I"/>
    <property type="match status" value="1"/>
</dbReference>
<dbReference type="AlphaFoldDB" id="A0A239JP26"/>
<name>A0A239JP26_9PSED</name>
<feature type="compositionally biased region" description="Basic and acidic residues" evidence="1">
    <location>
        <begin position="313"/>
        <end position="329"/>
    </location>
</feature>
<protein>
    <submittedName>
        <fullName evidence="2">Mu-like prophage I protein</fullName>
    </submittedName>
</protein>
<dbReference type="Pfam" id="PF10123">
    <property type="entry name" value="Mu-like_Pro"/>
    <property type="match status" value="1"/>
</dbReference>
<evidence type="ECO:0000313" key="2">
    <source>
        <dbReference type="EMBL" id="SNT07570.1"/>
    </source>
</evidence>
<keyword evidence="3" id="KW-1185">Reference proteome</keyword>
<dbReference type="EMBL" id="FZOG01000009">
    <property type="protein sequence ID" value="SNT07570.1"/>
    <property type="molecule type" value="Genomic_DNA"/>
</dbReference>
<reference evidence="3" key="1">
    <citation type="submission" date="2017-06" db="EMBL/GenBank/DDBJ databases">
        <authorList>
            <person name="Varghese N."/>
            <person name="Submissions S."/>
        </authorList>
    </citation>
    <scope>NUCLEOTIDE SEQUENCE [LARGE SCALE GENOMIC DNA]</scope>
    <source>
        <strain evidence="3">CIP 108523</strain>
    </source>
</reference>
<gene>
    <name evidence="2" type="ORF">SAMN05216255_4438</name>
</gene>
<feature type="region of interest" description="Disordered" evidence="1">
    <location>
        <begin position="301"/>
        <end position="353"/>
    </location>
</feature>
<dbReference type="InterPro" id="IPR012106">
    <property type="entry name" value="Phage_Mu_Gp1"/>
</dbReference>
<evidence type="ECO:0000313" key="3">
    <source>
        <dbReference type="Proteomes" id="UP000242915"/>
    </source>
</evidence>
<feature type="compositionally biased region" description="Basic and acidic residues" evidence="1">
    <location>
        <begin position="344"/>
        <end position="353"/>
    </location>
</feature>
<dbReference type="Proteomes" id="UP000242915">
    <property type="component" value="Unassembled WGS sequence"/>
</dbReference>
<accession>A0A239JP26</accession>